<evidence type="ECO:0000256" key="9">
    <source>
        <dbReference type="ARBA" id="ARBA00022968"/>
    </source>
</evidence>
<dbReference type="EMBL" id="CM017325">
    <property type="protein sequence ID" value="KAE8057493.1"/>
    <property type="molecule type" value="Genomic_DNA"/>
</dbReference>
<keyword evidence="5" id="KW-0812">Transmembrane</keyword>
<keyword evidence="9" id="KW-0735">Signal-anchor</keyword>
<evidence type="ECO:0000256" key="1">
    <source>
        <dbReference type="ARBA" id="ARBA00001961"/>
    </source>
</evidence>
<evidence type="ECO:0000256" key="3">
    <source>
        <dbReference type="ARBA" id="ARBA00006511"/>
    </source>
</evidence>
<dbReference type="GO" id="GO:0031418">
    <property type="term" value="F:L-ascorbic acid binding"/>
    <property type="evidence" value="ECO:0007669"/>
    <property type="project" value="InterPro"/>
</dbReference>
<keyword evidence="13" id="KW-0472">Membrane</keyword>
<evidence type="ECO:0000256" key="7">
    <source>
        <dbReference type="ARBA" id="ARBA00022824"/>
    </source>
</evidence>
<dbReference type="InterPro" id="IPR003582">
    <property type="entry name" value="ShKT_dom"/>
</dbReference>
<evidence type="ECO:0000256" key="10">
    <source>
        <dbReference type="ARBA" id="ARBA00022989"/>
    </source>
</evidence>
<dbReference type="Proteomes" id="UP000327013">
    <property type="component" value="Chromosome 5"/>
</dbReference>
<evidence type="ECO:0000256" key="6">
    <source>
        <dbReference type="ARBA" id="ARBA00022723"/>
    </source>
</evidence>
<keyword evidence="12" id="KW-0408">Iron</keyword>
<sequence length="383" mass="42820">MGPTRKLSYNWGTLLIHIELTHHGLSNSLGNQGQAHGVKKTILGNDNSSGHVVSNWKLTSSEIPLNIKDDVVSRIEERISAWTFLPEENSRPLQVMHFGIEEVEQNYNYFGNKSTLELTKPLMAIVVLYLSNVTRGGEILFPESELGKIWSSCTKSSSILRPTKGNAVLFFTLHPNATPDKSSSHARCPVLEGEMWYATKLFHIRSISGEKISLEADGTECTDEDENCPRWAAIGECQRNHVFMIGSPDYYGTCPSPVIIVWSVSTLREVSIISGLPAARSIEHLEILNDELVYKASVSSVETTKNLSEEMVRPARVEELKIQTFSTSSNPSEEISQAFRNLLDLDIIKSLLSIRFPFVFPPFLFFRSAWSGPLLEHKVLIGI</sequence>
<reference evidence="16 17" key="1">
    <citation type="submission" date="2019-06" db="EMBL/GenBank/DDBJ databases">
        <title>A chromosomal-level reference genome of Carpinus fangiana (Coryloideae, Betulaceae).</title>
        <authorList>
            <person name="Yang X."/>
            <person name="Wang Z."/>
            <person name="Zhang L."/>
            <person name="Hao G."/>
            <person name="Liu J."/>
            <person name="Yang Y."/>
        </authorList>
    </citation>
    <scope>NUCLEOTIDE SEQUENCE [LARGE SCALE GENOMIC DNA]</scope>
    <source>
        <strain evidence="16">Cfa_2016G</strain>
        <tissue evidence="16">Leaf</tissue>
    </source>
</reference>
<evidence type="ECO:0000256" key="2">
    <source>
        <dbReference type="ARBA" id="ARBA00004648"/>
    </source>
</evidence>
<evidence type="ECO:0000256" key="14">
    <source>
        <dbReference type="ARBA" id="ARBA00049169"/>
    </source>
</evidence>
<evidence type="ECO:0000256" key="13">
    <source>
        <dbReference type="ARBA" id="ARBA00023136"/>
    </source>
</evidence>
<organism evidence="16 17">
    <name type="scientific">Carpinus fangiana</name>
    <dbReference type="NCBI Taxonomy" id="176857"/>
    <lineage>
        <taxon>Eukaryota</taxon>
        <taxon>Viridiplantae</taxon>
        <taxon>Streptophyta</taxon>
        <taxon>Embryophyta</taxon>
        <taxon>Tracheophyta</taxon>
        <taxon>Spermatophyta</taxon>
        <taxon>Magnoliopsida</taxon>
        <taxon>eudicotyledons</taxon>
        <taxon>Gunneridae</taxon>
        <taxon>Pentapetalae</taxon>
        <taxon>rosids</taxon>
        <taxon>fabids</taxon>
        <taxon>Fagales</taxon>
        <taxon>Betulaceae</taxon>
        <taxon>Carpinus</taxon>
    </lineage>
</organism>
<dbReference type="OrthoDB" id="420380at2759"/>
<evidence type="ECO:0000256" key="12">
    <source>
        <dbReference type="ARBA" id="ARBA00023004"/>
    </source>
</evidence>
<evidence type="ECO:0000313" key="16">
    <source>
        <dbReference type="EMBL" id="KAE8057493.1"/>
    </source>
</evidence>
<comment type="subcellular location">
    <subcellularLocation>
        <location evidence="2">Endoplasmic reticulum membrane</location>
        <topology evidence="2">Single-pass type II membrane protein</topology>
    </subcellularLocation>
</comment>
<keyword evidence="8" id="KW-0223">Dioxygenase</keyword>
<dbReference type="InterPro" id="IPR045054">
    <property type="entry name" value="P4HA-like"/>
</dbReference>
<dbReference type="PANTHER" id="PTHR10869:SF102">
    <property type="entry name" value="PROLYL 4-HYDROXYLASE 12-RELATED"/>
    <property type="match status" value="1"/>
</dbReference>
<keyword evidence="17" id="KW-1185">Reference proteome</keyword>
<keyword evidence="6" id="KW-0479">Metal-binding</keyword>
<comment type="catalytic activity">
    <reaction evidence="14">
        <text>L-prolyl-[collagen] + 2-oxoglutarate + O2 = trans-4-hydroxy-L-prolyl-[collagen] + succinate + CO2</text>
        <dbReference type="Rhea" id="RHEA:18945"/>
        <dbReference type="Rhea" id="RHEA-COMP:11676"/>
        <dbReference type="Rhea" id="RHEA-COMP:11680"/>
        <dbReference type="ChEBI" id="CHEBI:15379"/>
        <dbReference type="ChEBI" id="CHEBI:16526"/>
        <dbReference type="ChEBI" id="CHEBI:16810"/>
        <dbReference type="ChEBI" id="CHEBI:30031"/>
        <dbReference type="ChEBI" id="CHEBI:50342"/>
        <dbReference type="ChEBI" id="CHEBI:61965"/>
        <dbReference type="EC" id="1.14.11.2"/>
    </reaction>
</comment>
<keyword evidence="10" id="KW-1133">Transmembrane helix</keyword>
<dbReference type="GO" id="GO:0005789">
    <property type="term" value="C:endoplasmic reticulum membrane"/>
    <property type="evidence" value="ECO:0007669"/>
    <property type="project" value="UniProtKB-SubCell"/>
</dbReference>
<keyword evidence="11" id="KW-0560">Oxidoreductase</keyword>
<dbReference type="GO" id="GO:0005506">
    <property type="term" value="F:iron ion binding"/>
    <property type="evidence" value="ECO:0007669"/>
    <property type="project" value="InterPro"/>
</dbReference>
<gene>
    <name evidence="16" type="ORF">FH972_014183</name>
</gene>
<dbReference type="Pfam" id="PF01549">
    <property type="entry name" value="ShK"/>
    <property type="match status" value="1"/>
</dbReference>
<comment type="cofactor">
    <cofactor evidence="1">
        <name>L-ascorbate</name>
        <dbReference type="ChEBI" id="CHEBI:38290"/>
    </cofactor>
</comment>
<dbReference type="EC" id="1.14.11.2" evidence="4"/>
<dbReference type="AlphaFoldDB" id="A0A5N6RAS9"/>
<proteinExistence type="inferred from homology"/>
<name>A0A5N6RAS9_9ROSI</name>
<evidence type="ECO:0000256" key="4">
    <source>
        <dbReference type="ARBA" id="ARBA00012269"/>
    </source>
</evidence>
<dbReference type="PANTHER" id="PTHR10869">
    <property type="entry name" value="PROLYL 4-HYDROXYLASE ALPHA SUBUNIT"/>
    <property type="match status" value="1"/>
</dbReference>
<comment type="similarity">
    <text evidence="3">Belongs to the P4HA family.</text>
</comment>
<dbReference type="InterPro" id="IPR006620">
    <property type="entry name" value="Pro_4_hyd_alph"/>
</dbReference>
<dbReference type="Gene3D" id="2.60.120.620">
    <property type="entry name" value="q2cbj1_9rhob like domain"/>
    <property type="match status" value="1"/>
</dbReference>
<dbReference type="GO" id="GO:0004656">
    <property type="term" value="F:procollagen-proline 4-dioxygenase activity"/>
    <property type="evidence" value="ECO:0007669"/>
    <property type="project" value="UniProtKB-EC"/>
</dbReference>
<accession>A0A5N6RAS9</accession>
<keyword evidence="7" id="KW-0256">Endoplasmic reticulum</keyword>
<feature type="domain" description="Prolyl 4-hydroxylase alpha subunit" evidence="15">
    <location>
        <begin position="11"/>
        <end position="203"/>
    </location>
</feature>
<evidence type="ECO:0000313" key="17">
    <source>
        <dbReference type="Proteomes" id="UP000327013"/>
    </source>
</evidence>
<evidence type="ECO:0000256" key="8">
    <source>
        <dbReference type="ARBA" id="ARBA00022964"/>
    </source>
</evidence>
<evidence type="ECO:0000256" key="5">
    <source>
        <dbReference type="ARBA" id="ARBA00022692"/>
    </source>
</evidence>
<evidence type="ECO:0000256" key="11">
    <source>
        <dbReference type="ARBA" id="ARBA00023002"/>
    </source>
</evidence>
<evidence type="ECO:0000259" key="15">
    <source>
        <dbReference type="SMART" id="SM00702"/>
    </source>
</evidence>
<protein>
    <recommendedName>
        <fullName evidence="4">procollagen-proline 4-dioxygenase</fullName>
        <ecNumber evidence="4">1.14.11.2</ecNumber>
    </recommendedName>
</protein>
<dbReference type="SMART" id="SM00702">
    <property type="entry name" value="P4Hc"/>
    <property type="match status" value="1"/>
</dbReference>